<dbReference type="SMART" id="SM00460">
    <property type="entry name" value="TGc"/>
    <property type="match status" value="1"/>
</dbReference>
<reference evidence="2 3" key="1">
    <citation type="journal article" date="2019" name="Int. J. Syst. Evol. Microbiol.">
        <title>Bifidobacterium jacchi sp. nov., isolated from the faeces of a baby common marmoset (Callithrix jacchus).</title>
        <authorList>
            <person name="Modesto M."/>
            <person name="Watanabe K."/>
            <person name="Arita M."/>
            <person name="Satti M."/>
            <person name="Oki K."/>
            <person name="Sciavilla P."/>
            <person name="Patavino C."/>
            <person name="Camma C."/>
            <person name="Michelini S."/>
            <person name="Sgorbati B."/>
            <person name="Mattarelli P."/>
        </authorList>
    </citation>
    <scope>NUCLEOTIDE SEQUENCE [LARGE SCALE GENOMIC DNA]</scope>
    <source>
        <strain evidence="2 3">MRM 9.3</strain>
    </source>
</reference>
<name>A0A5N5REM2_9BIFI</name>
<dbReference type="OrthoDB" id="9788327at2"/>
<dbReference type="RefSeq" id="WP_151917579.1">
    <property type="nucleotide sequence ID" value="NZ_RQSP01000057.1"/>
</dbReference>
<dbReference type="InterPro" id="IPR052557">
    <property type="entry name" value="CAP/Cytokinesis_protein"/>
</dbReference>
<comment type="caution">
    <text evidence="2">The sequence shown here is derived from an EMBL/GenBank/DDBJ whole genome shotgun (WGS) entry which is preliminary data.</text>
</comment>
<dbReference type="Proteomes" id="UP000326336">
    <property type="component" value="Unassembled WGS sequence"/>
</dbReference>
<proteinExistence type="predicted"/>
<dbReference type="InterPro" id="IPR038765">
    <property type="entry name" value="Papain-like_cys_pep_sf"/>
</dbReference>
<dbReference type="SUPFAM" id="SSF54001">
    <property type="entry name" value="Cysteine proteinases"/>
    <property type="match status" value="1"/>
</dbReference>
<dbReference type="InterPro" id="IPR002931">
    <property type="entry name" value="Transglutaminase-like"/>
</dbReference>
<accession>A0A5N5REM2</accession>
<dbReference type="PANTHER" id="PTHR46333">
    <property type="entry name" value="CYTOKINESIS PROTEIN 3"/>
    <property type="match status" value="1"/>
</dbReference>
<gene>
    <name evidence="2" type="ORF">EHS19_09800</name>
</gene>
<evidence type="ECO:0000313" key="3">
    <source>
        <dbReference type="Proteomes" id="UP000326336"/>
    </source>
</evidence>
<dbReference type="Gene3D" id="3.10.620.30">
    <property type="match status" value="1"/>
</dbReference>
<keyword evidence="3" id="KW-1185">Reference proteome</keyword>
<evidence type="ECO:0000313" key="2">
    <source>
        <dbReference type="EMBL" id="KAB5604758.1"/>
    </source>
</evidence>
<dbReference type="AlphaFoldDB" id="A0A5N5REM2"/>
<feature type="domain" description="Transglutaminase-like" evidence="1">
    <location>
        <begin position="151"/>
        <end position="211"/>
    </location>
</feature>
<dbReference type="GO" id="GO:0005737">
    <property type="term" value="C:cytoplasm"/>
    <property type="evidence" value="ECO:0007669"/>
    <property type="project" value="TreeGrafter"/>
</dbReference>
<organism evidence="2 3">
    <name type="scientific">Bifidobacterium jacchi</name>
    <dbReference type="NCBI Taxonomy" id="2490545"/>
    <lineage>
        <taxon>Bacteria</taxon>
        <taxon>Bacillati</taxon>
        <taxon>Actinomycetota</taxon>
        <taxon>Actinomycetes</taxon>
        <taxon>Bifidobacteriales</taxon>
        <taxon>Bifidobacteriaceae</taxon>
        <taxon>Bifidobacterium</taxon>
    </lineage>
</organism>
<dbReference type="Pfam" id="PF01841">
    <property type="entry name" value="Transglut_core"/>
    <property type="match status" value="1"/>
</dbReference>
<dbReference type="EMBL" id="RQSP01000057">
    <property type="protein sequence ID" value="KAB5604758.1"/>
    <property type="molecule type" value="Genomic_DNA"/>
</dbReference>
<protein>
    <recommendedName>
        <fullName evidence="1">Transglutaminase-like domain-containing protein</fullName>
    </recommendedName>
</protein>
<sequence length="339" mass="38849">MMIDVTYYERLDSRSRHTYDVIVADLRSMSPRILADGVDEDMLQDILRNRPELFYVSQQFAVAYSLLGRSIQPSYLYPREQASQIAGELARKVEEVVRERINDHQSDYDKVLVLHDYLACTAQYDDEAAAANDRMVARDPRIAESHTVVGPLLRGKAVCSGFAKAMKMLCDRVGVKCCTIGGTASNVMSSGPHAWNMVCLGGRWHHVDVTWDNQFSMNGDIPNYGYLNVDDETMSRDHRWDRSLVPTSPDDPYNYFRMNDSLVDGRVQLERLLKDRFDTEEPFVLFKVKRDSPFAQKIGSDLNEIVYKAASQCRYTRLSGFRCESIPEQLVFDIQPVYH</sequence>
<evidence type="ECO:0000259" key="1">
    <source>
        <dbReference type="SMART" id="SM00460"/>
    </source>
</evidence>
<dbReference type="PANTHER" id="PTHR46333:SF2">
    <property type="entry name" value="CYTOKINESIS PROTEIN 3"/>
    <property type="match status" value="1"/>
</dbReference>